<protein>
    <submittedName>
        <fullName evidence="1">Uncharacterized protein</fullName>
    </submittedName>
</protein>
<organism evidence="1 2">
    <name type="scientific">Trifolium medium</name>
    <dbReference type="NCBI Taxonomy" id="97028"/>
    <lineage>
        <taxon>Eukaryota</taxon>
        <taxon>Viridiplantae</taxon>
        <taxon>Streptophyta</taxon>
        <taxon>Embryophyta</taxon>
        <taxon>Tracheophyta</taxon>
        <taxon>Spermatophyta</taxon>
        <taxon>Magnoliopsida</taxon>
        <taxon>eudicotyledons</taxon>
        <taxon>Gunneridae</taxon>
        <taxon>Pentapetalae</taxon>
        <taxon>rosids</taxon>
        <taxon>fabids</taxon>
        <taxon>Fabales</taxon>
        <taxon>Fabaceae</taxon>
        <taxon>Papilionoideae</taxon>
        <taxon>50 kb inversion clade</taxon>
        <taxon>NPAAA clade</taxon>
        <taxon>Hologalegina</taxon>
        <taxon>IRL clade</taxon>
        <taxon>Trifolieae</taxon>
        <taxon>Trifolium</taxon>
    </lineage>
</organism>
<reference evidence="1 2" key="1">
    <citation type="journal article" date="2018" name="Front. Plant Sci.">
        <title>Red Clover (Trifolium pratense) and Zigzag Clover (T. medium) - A Picture of Genomic Similarities and Differences.</title>
        <authorList>
            <person name="Dluhosova J."/>
            <person name="Istvanek J."/>
            <person name="Nedelnik J."/>
            <person name="Repkova J."/>
        </authorList>
    </citation>
    <scope>NUCLEOTIDE SEQUENCE [LARGE SCALE GENOMIC DNA]</scope>
    <source>
        <strain evidence="2">cv. 10/8</strain>
        <tissue evidence="1">Leaf</tissue>
    </source>
</reference>
<evidence type="ECO:0000313" key="2">
    <source>
        <dbReference type="Proteomes" id="UP000265520"/>
    </source>
</evidence>
<sequence>MDPRAGLRPQLPVERKWALGLQ</sequence>
<proteinExistence type="predicted"/>
<dbReference type="AlphaFoldDB" id="A0A392MK87"/>
<dbReference type="Proteomes" id="UP000265520">
    <property type="component" value="Unassembled WGS sequence"/>
</dbReference>
<keyword evidence="2" id="KW-1185">Reference proteome</keyword>
<comment type="caution">
    <text evidence="1">The sequence shown here is derived from an EMBL/GenBank/DDBJ whole genome shotgun (WGS) entry which is preliminary data.</text>
</comment>
<name>A0A392MK87_9FABA</name>
<accession>A0A392MK87</accession>
<evidence type="ECO:0000313" key="1">
    <source>
        <dbReference type="EMBL" id="MCH87936.1"/>
    </source>
</evidence>
<dbReference type="EMBL" id="LXQA010013186">
    <property type="protein sequence ID" value="MCH87936.1"/>
    <property type="molecule type" value="Genomic_DNA"/>
</dbReference>
<gene>
    <name evidence="1" type="ORF">A2U01_0008817</name>
</gene>
<feature type="non-terminal residue" evidence="1">
    <location>
        <position position="22"/>
    </location>
</feature>